<evidence type="ECO:0000313" key="4">
    <source>
        <dbReference type="EMBL" id="KAK7200683.1"/>
    </source>
</evidence>
<feature type="coiled-coil region" evidence="1">
    <location>
        <begin position="180"/>
        <end position="221"/>
    </location>
</feature>
<keyword evidence="3" id="KW-0812">Transmembrane</keyword>
<keyword evidence="3" id="KW-1133">Transmembrane helix</keyword>
<feature type="compositionally biased region" description="Polar residues" evidence="2">
    <location>
        <begin position="55"/>
        <end position="65"/>
    </location>
</feature>
<feature type="coiled-coil region" evidence="1">
    <location>
        <begin position="78"/>
        <end position="116"/>
    </location>
</feature>
<dbReference type="EMBL" id="JAECZO010000007">
    <property type="protein sequence ID" value="KAK7200683.1"/>
    <property type="molecule type" value="Genomic_DNA"/>
</dbReference>
<feature type="compositionally biased region" description="Low complexity" evidence="2">
    <location>
        <begin position="16"/>
        <end position="34"/>
    </location>
</feature>
<dbReference type="AlphaFoldDB" id="A0AAW0F368"/>
<gene>
    <name evidence="4" type="ORF">NESM_000125400</name>
</gene>
<feature type="region of interest" description="Disordered" evidence="2">
    <location>
        <begin position="231"/>
        <end position="273"/>
    </location>
</feature>
<protein>
    <submittedName>
        <fullName evidence="4">Uncharacterized protein</fullName>
    </submittedName>
</protein>
<evidence type="ECO:0000313" key="5">
    <source>
        <dbReference type="Proteomes" id="UP001430356"/>
    </source>
</evidence>
<feature type="region of interest" description="Disordered" evidence="2">
    <location>
        <begin position="1"/>
        <end position="65"/>
    </location>
</feature>
<feature type="region of interest" description="Disordered" evidence="2">
    <location>
        <begin position="452"/>
        <end position="492"/>
    </location>
</feature>
<accession>A0AAW0F368</accession>
<feature type="region of interest" description="Disordered" evidence="2">
    <location>
        <begin position="538"/>
        <end position="599"/>
    </location>
</feature>
<dbReference type="Proteomes" id="UP001430356">
    <property type="component" value="Unassembled WGS sequence"/>
</dbReference>
<feature type="coiled-coil region" evidence="1">
    <location>
        <begin position="302"/>
        <end position="444"/>
    </location>
</feature>
<feature type="compositionally biased region" description="Gly residues" evidence="2">
    <location>
        <begin position="247"/>
        <end position="263"/>
    </location>
</feature>
<evidence type="ECO:0000256" key="2">
    <source>
        <dbReference type="SAM" id="MobiDB-lite"/>
    </source>
</evidence>
<evidence type="ECO:0000256" key="3">
    <source>
        <dbReference type="SAM" id="Phobius"/>
    </source>
</evidence>
<feature type="transmembrane region" description="Helical" evidence="3">
    <location>
        <begin position="665"/>
        <end position="684"/>
    </location>
</feature>
<comment type="caution">
    <text evidence="4">The sequence shown here is derived from an EMBL/GenBank/DDBJ whole genome shotgun (WGS) entry which is preliminary data.</text>
</comment>
<organism evidence="4 5">
    <name type="scientific">Novymonas esmeraldas</name>
    <dbReference type="NCBI Taxonomy" id="1808958"/>
    <lineage>
        <taxon>Eukaryota</taxon>
        <taxon>Discoba</taxon>
        <taxon>Euglenozoa</taxon>
        <taxon>Kinetoplastea</taxon>
        <taxon>Metakinetoplastina</taxon>
        <taxon>Trypanosomatida</taxon>
        <taxon>Trypanosomatidae</taxon>
        <taxon>Novymonas</taxon>
    </lineage>
</organism>
<feature type="compositionally biased region" description="Low complexity" evidence="2">
    <location>
        <begin position="543"/>
        <end position="555"/>
    </location>
</feature>
<sequence>MDVQPAATGGSPSPTPLAAAPAASAEQESAALPPLGSDTMEKHQEEQQQQQQQQSDDAATASTEAQLHAMEAKMVKWKEVVTTQLNDAARKNKKLREELRLLREEKEAALSELRVQLSVEHQERTAMQSDEVAALTQQNAALREEKRIMAATHETELQTTRLKLRDVIQLELETTFKRREEQWTKEKAQLQARAEAQETERAQAEHECDVLKMRLSRLGAQYDELATLLQPEGGAPTSARALETGDDGGSSGGGVNGGGGGSSGAARQQSAVTAAHARQIESIKAELQSKEQHTQFLLDRARQEHEAEKTQLVRELQLREEELKVAHTLLKQVQMESSRAVERVSRAQTERQALEQRYAEKVAALSQELAGRIHAVDEAVTMNKRLQEQLRTTQQQVTMLEDESTMREEAFHSLMLSEDNKRLVMELQRAVQTARDEAQEWRMQYYSSLTGTHASAKDAAPAASPPSPRQSLEPDQDGAGGESSPAGEVRTPQAWQDQLTARAAQLEAHAAQLARKAALLDTAEAKLQEMRRSMASQASLLLQQQQQQQQQQRGGAVRGGGNGGGRRGGRPHDDNAAAGVFVDGGDDTGGVDSEDNERDLADTSPFISIAASVLPSTLHGSLRALEAQRRRLNLPGSCGLCVSCFSGGGTTTTTGTPRRLRRQPLLLIVTAAALVIMLLSFRAMV</sequence>
<keyword evidence="3" id="KW-0472">Membrane</keyword>
<reference evidence="4 5" key="1">
    <citation type="journal article" date="2021" name="MBio">
        <title>A New Model Trypanosomatid, Novymonas esmeraldas: Genomic Perception of Its 'Candidatus Pandoraea novymonadis' Endosymbiont.</title>
        <authorList>
            <person name="Zakharova A."/>
            <person name="Saura A."/>
            <person name="Butenko A."/>
            <person name="Podesvova L."/>
            <person name="Warmusova S."/>
            <person name="Kostygov A.Y."/>
            <person name="Nenarokova A."/>
            <person name="Lukes J."/>
            <person name="Opperdoes F.R."/>
            <person name="Yurchenko V."/>
        </authorList>
    </citation>
    <scope>NUCLEOTIDE SEQUENCE [LARGE SCALE GENOMIC DNA]</scope>
    <source>
        <strain evidence="4 5">E262AT.01</strain>
    </source>
</reference>
<keyword evidence="5" id="KW-1185">Reference proteome</keyword>
<name>A0AAW0F368_9TRYP</name>
<feature type="compositionally biased region" description="Gly residues" evidence="2">
    <location>
        <begin position="556"/>
        <end position="566"/>
    </location>
</feature>
<proteinExistence type="predicted"/>
<evidence type="ECO:0000256" key="1">
    <source>
        <dbReference type="SAM" id="Coils"/>
    </source>
</evidence>
<keyword evidence="1" id="KW-0175">Coiled coil</keyword>